<dbReference type="EMBL" id="QGLM01000018">
    <property type="protein sequence ID" value="PXY94641.1"/>
    <property type="molecule type" value="Genomic_DNA"/>
</dbReference>
<dbReference type="AlphaFoldDB" id="A0A318MQC6"/>
<dbReference type="PANTHER" id="PTHR37625:SF5">
    <property type="entry name" value="LIPOPROTEIN"/>
    <property type="match status" value="1"/>
</dbReference>
<dbReference type="InterPro" id="IPR017734">
    <property type="entry name" value="T6SS_SciN"/>
</dbReference>
<proteinExistence type="predicted"/>
<dbReference type="Proteomes" id="UP000247838">
    <property type="component" value="Unassembled WGS sequence"/>
</dbReference>
<gene>
    <name evidence="1" type="primary">tssJ</name>
    <name evidence="1" type="ORF">DKK76_09270</name>
</gene>
<dbReference type="RefSeq" id="WP_110444021.1">
    <property type="nucleotide sequence ID" value="NZ_QGLM01000018.1"/>
</dbReference>
<organism evidence="1 2">
    <name type="scientific">Frischella perrara</name>
    <dbReference type="NCBI Taxonomy" id="1267021"/>
    <lineage>
        <taxon>Bacteria</taxon>
        <taxon>Pseudomonadati</taxon>
        <taxon>Pseudomonadota</taxon>
        <taxon>Gammaproteobacteria</taxon>
        <taxon>Orbales</taxon>
        <taxon>Orbaceae</taxon>
        <taxon>Frischella</taxon>
    </lineage>
</organism>
<dbReference type="PROSITE" id="PS51257">
    <property type="entry name" value="PROKAR_LIPOPROTEIN"/>
    <property type="match status" value="1"/>
</dbReference>
<accession>A0A318MQC6</accession>
<keyword evidence="1" id="KW-0449">Lipoprotein</keyword>
<dbReference type="PANTHER" id="PTHR37625">
    <property type="entry name" value="OUTER MEMBRANE LIPOPROTEIN-RELATED"/>
    <property type="match status" value="1"/>
</dbReference>
<comment type="caution">
    <text evidence="1">The sequence shown here is derived from an EMBL/GenBank/DDBJ whole genome shotgun (WGS) entry which is preliminary data.</text>
</comment>
<evidence type="ECO:0000313" key="2">
    <source>
        <dbReference type="Proteomes" id="UP000247838"/>
    </source>
</evidence>
<dbReference type="InterPro" id="IPR038706">
    <property type="entry name" value="Type_VI_SciN-like_sf"/>
</dbReference>
<reference evidence="1 2" key="1">
    <citation type="submission" date="2018-05" db="EMBL/GenBank/DDBJ databases">
        <title>Reference genomes for bee gut microbiota database.</title>
        <authorList>
            <person name="Ellegaard K.M."/>
        </authorList>
    </citation>
    <scope>NUCLEOTIDE SEQUENCE [LARGE SCALE GENOMIC DNA]</scope>
    <source>
        <strain evidence="1 2">ESL0167</strain>
    </source>
</reference>
<dbReference type="NCBIfam" id="TIGR03352">
    <property type="entry name" value="VI_chp_3"/>
    <property type="match status" value="1"/>
</dbReference>
<protein>
    <submittedName>
        <fullName evidence="1">Type VI secretion system lipoprotein TssJ</fullName>
    </submittedName>
</protein>
<evidence type="ECO:0000313" key="1">
    <source>
        <dbReference type="EMBL" id="PXY94641.1"/>
    </source>
</evidence>
<name>A0A318MQC6_FRIPE</name>
<dbReference type="Pfam" id="PF12790">
    <property type="entry name" value="T6SS-SciN"/>
    <property type="match status" value="1"/>
</dbReference>
<dbReference type="Gene3D" id="2.60.40.4150">
    <property type="entry name" value="Type VI secretion system, lipoprotein SciN"/>
    <property type="match status" value="1"/>
</dbReference>
<sequence length="176" mass="20341">MHKYLIKTIFYLLIFFSLLGCETTKKIYNVITDPRVPVGYPSESPTKVTLTFLSDDDINQNQDGDATPLEIEVIYLNEDSRFLSADYDELLKQGPQEIFGKNYIDHQEYTILPDQYKIIPDFELDAKTRFVGVIAHYADINNSYWADIVDVDAIGKKETLIIHIKTNEILIKKENK</sequence>